<reference evidence="1" key="1">
    <citation type="submission" date="2018-02" db="EMBL/GenBank/DDBJ databases">
        <title>Rhizophora mucronata_Transcriptome.</title>
        <authorList>
            <person name="Meera S.P."/>
            <person name="Sreeshan A."/>
            <person name="Augustine A."/>
        </authorList>
    </citation>
    <scope>NUCLEOTIDE SEQUENCE</scope>
    <source>
        <tissue evidence="1">Leaf</tissue>
    </source>
</reference>
<evidence type="ECO:0000313" key="1">
    <source>
        <dbReference type="EMBL" id="MBX46568.1"/>
    </source>
</evidence>
<sequence length="16" mass="2060">MQRKLKNITIWEWSIN</sequence>
<name>A0A2P2NVN2_RHIMU</name>
<proteinExistence type="predicted"/>
<dbReference type="EMBL" id="GGEC01066084">
    <property type="protein sequence ID" value="MBX46568.1"/>
    <property type="molecule type" value="Transcribed_RNA"/>
</dbReference>
<protein>
    <submittedName>
        <fullName evidence="1">Uncharacterized protein</fullName>
    </submittedName>
</protein>
<dbReference type="AlphaFoldDB" id="A0A2P2NVN2"/>
<organism evidence="1">
    <name type="scientific">Rhizophora mucronata</name>
    <name type="common">Asiatic mangrove</name>
    <dbReference type="NCBI Taxonomy" id="61149"/>
    <lineage>
        <taxon>Eukaryota</taxon>
        <taxon>Viridiplantae</taxon>
        <taxon>Streptophyta</taxon>
        <taxon>Embryophyta</taxon>
        <taxon>Tracheophyta</taxon>
        <taxon>Spermatophyta</taxon>
        <taxon>Magnoliopsida</taxon>
        <taxon>eudicotyledons</taxon>
        <taxon>Gunneridae</taxon>
        <taxon>Pentapetalae</taxon>
        <taxon>rosids</taxon>
        <taxon>fabids</taxon>
        <taxon>Malpighiales</taxon>
        <taxon>Rhizophoraceae</taxon>
        <taxon>Rhizophora</taxon>
    </lineage>
</organism>
<accession>A0A2P2NVN2</accession>